<gene>
    <name evidence="4" type="ORF">IV38_GL001580</name>
    <name evidence="5" type="ORF">IV40_GL001635</name>
</gene>
<dbReference type="EMBL" id="JQAZ01000005">
    <property type="protein sequence ID" value="KRN30994.1"/>
    <property type="molecule type" value="Genomic_DNA"/>
</dbReference>
<dbReference type="Pfam" id="PF00132">
    <property type="entry name" value="Hexapep"/>
    <property type="match status" value="1"/>
</dbReference>
<evidence type="ECO:0000313" key="4">
    <source>
        <dbReference type="EMBL" id="KRN28129.1"/>
    </source>
</evidence>
<comment type="caution">
    <text evidence="4">The sequence shown here is derived from an EMBL/GenBank/DDBJ whole genome shotgun (WGS) entry which is preliminary data.</text>
</comment>
<dbReference type="PANTHER" id="PTHR43017">
    <property type="entry name" value="GALACTOSIDE O-ACETYLTRANSFERASE"/>
    <property type="match status" value="1"/>
</dbReference>
<dbReference type="CDD" id="cd03357">
    <property type="entry name" value="LbH_MAT_GAT"/>
    <property type="match status" value="1"/>
</dbReference>
<accession>A0A0R2FHL8</accession>
<evidence type="ECO:0000256" key="2">
    <source>
        <dbReference type="ARBA" id="ARBA00022737"/>
    </source>
</evidence>
<proteinExistence type="inferred from homology"/>
<protein>
    <recommendedName>
        <fullName evidence="3">Acetyltransferase</fullName>
        <ecNumber evidence="3">2.3.1.-</ecNumber>
    </recommendedName>
</protein>
<evidence type="ECO:0000256" key="3">
    <source>
        <dbReference type="RuleBase" id="RU367021"/>
    </source>
</evidence>
<keyword evidence="6" id="KW-1185">Reference proteome</keyword>
<name>A0A0R2FHL8_9LACO</name>
<dbReference type="Proteomes" id="UP000051645">
    <property type="component" value="Unassembled WGS sequence"/>
</dbReference>
<sequence length="173" mass="18912">MVYQFNQLRPSQTAEKEALLHKMFAEVGPQTHIEAPFHANWGGHDVHLGAHVYCNFNMTMVDDAPIYIGDDCMFGPNVVIATSGHPVLPVLRKHGYVYNFPVTIGNNVWVGAGVQILPGVTIGENTVIGAGSVVTHDIPANVVAFGSPCKVARPIGDKDKEYYFKNHRLDVSD</sequence>
<keyword evidence="2" id="KW-0677">Repeat</keyword>
<dbReference type="InterPro" id="IPR039369">
    <property type="entry name" value="LacA-like"/>
</dbReference>
<dbReference type="GO" id="GO:0008870">
    <property type="term" value="F:galactoside O-acetyltransferase activity"/>
    <property type="evidence" value="ECO:0007669"/>
    <property type="project" value="TreeGrafter"/>
</dbReference>
<evidence type="ECO:0000313" key="7">
    <source>
        <dbReference type="Proteomes" id="UP000051751"/>
    </source>
</evidence>
<dbReference type="EC" id="2.3.1.-" evidence="3"/>
<dbReference type="Pfam" id="PF14602">
    <property type="entry name" value="Hexapep_2"/>
    <property type="match status" value="1"/>
</dbReference>
<reference evidence="6 7" key="1">
    <citation type="journal article" date="2015" name="Genome Announc.">
        <title>Expanding the biotechnology potential of lactobacilli through comparative genomics of 213 strains and associated genera.</title>
        <authorList>
            <person name="Sun Z."/>
            <person name="Harris H.M."/>
            <person name="McCann A."/>
            <person name="Guo C."/>
            <person name="Argimon S."/>
            <person name="Zhang W."/>
            <person name="Yang X."/>
            <person name="Jeffery I.B."/>
            <person name="Cooney J.C."/>
            <person name="Kagawa T.F."/>
            <person name="Liu W."/>
            <person name="Song Y."/>
            <person name="Salvetti E."/>
            <person name="Wrobel A."/>
            <person name="Rasinkangas P."/>
            <person name="Parkhill J."/>
            <person name="Rea M.C."/>
            <person name="O'Sullivan O."/>
            <person name="Ritari J."/>
            <person name="Douillard F.P."/>
            <person name="Paul Ross R."/>
            <person name="Yang R."/>
            <person name="Briner A.E."/>
            <person name="Felis G.E."/>
            <person name="de Vos W.M."/>
            <person name="Barrangou R."/>
            <person name="Klaenhammer T.R."/>
            <person name="Caufield P.W."/>
            <person name="Cui Y."/>
            <person name="Zhang H."/>
            <person name="O'Toole P.W."/>
        </authorList>
    </citation>
    <scope>NUCLEOTIDE SEQUENCE [LARGE SCALE GENOMIC DNA]</scope>
    <source>
        <strain evidence="4 7">ATCC BAA-66</strain>
        <strain evidence="5 6">DSM 13344</strain>
    </source>
</reference>
<dbReference type="PROSITE" id="PS00101">
    <property type="entry name" value="HEXAPEP_TRANSFERASES"/>
    <property type="match status" value="1"/>
</dbReference>
<comment type="similarity">
    <text evidence="3">Belongs to the transferase hexapeptide repeat family.</text>
</comment>
<dbReference type="STRING" id="81857.IV38_GL001580"/>
<keyword evidence="1 3" id="KW-0808">Transferase</keyword>
<dbReference type="InterPro" id="IPR001451">
    <property type="entry name" value="Hexapep"/>
</dbReference>
<dbReference type="PATRIC" id="fig|81857.3.peg.1591"/>
<dbReference type="Gene3D" id="2.160.10.10">
    <property type="entry name" value="Hexapeptide repeat proteins"/>
    <property type="match status" value="1"/>
</dbReference>
<dbReference type="PANTHER" id="PTHR43017:SF1">
    <property type="entry name" value="ACETYLTRANSFERASE YJL218W-RELATED"/>
    <property type="match status" value="1"/>
</dbReference>
<dbReference type="AlphaFoldDB" id="A0A0R2FHL8"/>
<dbReference type="InterPro" id="IPR018357">
    <property type="entry name" value="Hexapep_transf_CS"/>
</dbReference>
<dbReference type="Proteomes" id="UP000051751">
    <property type="component" value="Unassembled WGS sequence"/>
</dbReference>
<organism evidence="4 7">
    <name type="scientific">Lactobacillus selangorensis</name>
    <dbReference type="NCBI Taxonomy" id="81857"/>
    <lineage>
        <taxon>Bacteria</taxon>
        <taxon>Bacillati</taxon>
        <taxon>Bacillota</taxon>
        <taxon>Bacilli</taxon>
        <taxon>Lactobacillales</taxon>
        <taxon>Lactobacillaceae</taxon>
        <taxon>Lactobacillus</taxon>
    </lineage>
</organism>
<evidence type="ECO:0000313" key="5">
    <source>
        <dbReference type="EMBL" id="KRN30994.1"/>
    </source>
</evidence>
<dbReference type="SUPFAM" id="SSF51161">
    <property type="entry name" value="Trimeric LpxA-like enzymes"/>
    <property type="match status" value="1"/>
</dbReference>
<evidence type="ECO:0000256" key="1">
    <source>
        <dbReference type="ARBA" id="ARBA00022679"/>
    </source>
</evidence>
<dbReference type="InterPro" id="IPR011004">
    <property type="entry name" value="Trimer_LpxA-like_sf"/>
</dbReference>
<evidence type="ECO:0000313" key="6">
    <source>
        <dbReference type="Proteomes" id="UP000051645"/>
    </source>
</evidence>
<dbReference type="EMBL" id="JQAT01000004">
    <property type="protein sequence ID" value="KRN28129.1"/>
    <property type="molecule type" value="Genomic_DNA"/>
</dbReference>
<keyword evidence="3" id="KW-0012">Acyltransferase</keyword>